<feature type="transmembrane region" description="Helical" evidence="2">
    <location>
        <begin position="74"/>
        <end position="93"/>
    </location>
</feature>
<reference evidence="3" key="1">
    <citation type="submission" date="2012-05" db="EMBL/GenBank/DDBJ databases">
        <authorList>
            <person name="Krishnakumar V."/>
            <person name="Cheung F."/>
            <person name="Xiao Y."/>
            <person name="Chan A."/>
            <person name="Moskal W.A."/>
            <person name="Town C.D."/>
        </authorList>
    </citation>
    <scope>NUCLEOTIDE SEQUENCE</scope>
</reference>
<organism evidence="3">
    <name type="scientific">Lotus japonicus</name>
    <name type="common">Lotus corniculatus var. japonicus</name>
    <dbReference type="NCBI Taxonomy" id="34305"/>
    <lineage>
        <taxon>Eukaryota</taxon>
        <taxon>Viridiplantae</taxon>
        <taxon>Streptophyta</taxon>
        <taxon>Embryophyta</taxon>
        <taxon>Tracheophyta</taxon>
        <taxon>Spermatophyta</taxon>
        <taxon>Magnoliopsida</taxon>
        <taxon>eudicotyledons</taxon>
        <taxon>Gunneridae</taxon>
        <taxon>Pentapetalae</taxon>
        <taxon>rosids</taxon>
        <taxon>fabids</taxon>
        <taxon>Fabales</taxon>
        <taxon>Fabaceae</taxon>
        <taxon>Papilionoideae</taxon>
        <taxon>50 kb inversion clade</taxon>
        <taxon>NPAAA clade</taxon>
        <taxon>Hologalegina</taxon>
        <taxon>robinioid clade</taxon>
        <taxon>Loteae</taxon>
        <taxon>Lotus</taxon>
    </lineage>
</organism>
<protein>
    <recommendedName>
        <fullName evidence="4">Transmembrane protein</fullName>
    </recommendedName>
</protein>
<dbReference type="KEGG" id="lja:130738032"/>
<proteinExistence type="evidence at transcript level"/>
<keyword evidence="2" id="KW-1133">Transmembrane helix</keyword>
<sequence length="251" mass="27711">MFLSHYHHHHLLFSNLPVPLTLTHHHSSFSHPPPSHLLHFLHRPTIIPHTISAIPPTLSSWLTELTTGTDDPSSTIQVTSTILVTGAITLFFFRTLQRRAKRAKELKFRSSGVNKSLASTSIKAKKRPSPDQALLGAIIAGVIAVILYRFTTSVEATLYRQTISDNFSVRQVTITIRTIINGLCYLATFVYGINSVGLLLYSGQLAMNTFEGGPSGKETEKRILEQSGSSNSSTDKLNSTKEDENSNNSQQ</sequence>
<evidence type="ECO:0008006" key="4">
    <source>
        <dbReference type="Google" id="ProtNLM"/>
    </source>
</evidence>
<dbReference type="PANTHER" id="PTHR35733:SF1">
    <property type="entry name" value="OS02G0307800 PROTEIN"/>
    <property type="match status" value="1"/>
</dbReference>
<name>I3STL4_LOTJA</name>
<evidence type="ECO:0000256" key="2">
    <source>
        <dbReference type="SAM" id="Phobius"/>
    </source>
</evidence>
<dbReference type="OMA" id="HTIYAIN"/>
<feature type="transmembrane region" description="Helical" evidence="2">
    <location>
        <begin position="133"/>
        <end position="151"/>
    </location>
</feature>
<keyword evidence="2" id="KW-0472">Membrane</keyword>
<dbReference type="RefSeq" id="XP_057445911.1">
    <property type="nucleotide sequence ID" value="XM_057589928.1"/>
</dbReference>
<accession>I3STL4</accession>
<evidence type="ECO:0000313" key="3">
    <source>
        <dbReference type="EMBL" id="AFK43606.1"/>
    </source>
</evidence>
<evidence type="ECO:0000256" key="1">
    <source>
        <dbReference type="SAM" id="MobiDB-lite"/>
    </source>
</evidence>
<feature type="region of interest" description="Disordered" evidence="1">
    <location>
        <begin position="212"/>
        <end position="251"/>
    </location>
</feature>
<dbReference type="Pfam" id="PF11282">
    <property type="entry name" value="DUF3082"/>
    <property type="match status" value="1"/>
</dbReference>
<dbReference type="PANTHER" id="PTHR35733">
    <property type="entry name" value="OS02G0307800 PROTEIN"/>
    <property type="match status" value="1"/>
</dbReference>
<keyword evidence="2" id="KW-0812">Transmembrane</keyword>
<dbReference type="AlphaFoldDB" id="I3STL4"/>
<dbReference type="OrthoDB" id="5296at2759"/>
<dbReference type="GeneID" id="130738032"/>
<dbReference type="EMBL" id="BT143812">
    <property type="protein sequence ID" value="AFK43606.1"/>
    <property type="molecule type" value="mRNA"/>
</dbReference>
<dbReference type="GO" id="GO:0009535">
    <property type="term" value="C:chloroplast thylakoid membrane"/>
    <property type="evidence" value="ECO:0007669"/>
    <property type="project" value="TreeGrafter"/>
</dbReference>
<feature type="compositionally biased region" description="Polar residues" evidence="1">
    <location>
        <begin position="226"/>
        <end position="237"/>
    </location>
</feature>
<dbReference type="InterPro" id="IPR021434">
    <property type="entry name" value="DUF3082"/>
</dbReference>
<feature type="transmembrane region" description="Helical" evidence="2">
    <location>
        <begin position="179"/>
        <end position="201"/>
    </location>
</feature>